<dbReference type="OrthoDB" id="5382403at2"/>
<feature type="domain" description="CheW-like" evidence="2">
    <location>
        <begin position="45"/>
        <end position="187"/>
    </location>
</feature>
<proteinExistence type="predicted"/>
<dbReference type="Proteomes" id="UP000315369">
    <property type="component" value="Unassembled WGS sequence"/>
</dbReference>
<dbReference type="GO" id="GO:0007165">
    <property type="term" value="P:signal transduction"/>
    <property type="evidence" value="ECO:0007669"/>
    <property type="project" value="InterPro"/>
</dbReference>
<name>A0A540WX26_9BACT</name>
<dbReference type="AlphaFoldDB" id="A0A540WX26"/>
<organism evidence="3 4">
    <name type="scientific">Myxococcus llanfairpwllgwyngyllgogerychwyrndrobwllllantysiliogogogochensis</name>
    <dbReference type="NCBI Taxonomy" id="2590453"/>
    <lineage>
        <taxon>Bacteria</taxon>
        <taxon>Pseudomonadati</taxon>
        <taxon>Myxococcota</taxon>
        <taxon>Myxococcia</taxon>
        <taxon>Myxococcales</taxon>
        <taxon>Cystobacterineae</taxon>
        <taxon>Myxococcaceae</taxon>
        <taxon>Myxococcus</taxon>
    </lineage>
</organism>
<dbReference type="EMBL" id="VIFM01000096">
    <property type="protein sequence ID" value="TQF13547.1"/>
    <property type="molecule type" value="Genomic_DNA"/>
</dbReference>
<evidence type="ECO:0000313" key="4">
    <source>
        <dbReference type="Proteomes" id="UP000315369"/>
    </source>
</evidence>
<dbReference type="Pfam" id="PF01584">
    <property type="entry name" value="CheW"/>
    <property type="match status" value="1"/>
</dbReference>
<dbReference type="SUPFAM" id="SSF50341">
    <property type="entry name" value="CheW-like"/>
    <property type="match status" value="1"/>
</dbReference>
<accession>A0A540WX26</accession>
<evidence type="ECO:0000256" key="1">
    <source>
        <dbReference type="SAM" id="Coils"/>
    </source>
</evidence>
<dbReference type="GO" id="GO:0006935">
    <property type="term" value="P:chemotaxis"/>
    <property type="evidence" value="ECO:0007669"/>
    <property type="project" value="InterPro"/>
</dbReference>
<dbReference type="PROSITE" id="PS50851">
    <property type="entry name" value="CHEW"/>
    <property type="match status" value="1"/>
</dbReference>
<dbReference type="RefSeq" id="WP_141644722.1">
    <property type="nucleotide sequence ID" value="NZ_VIFM01000096.1"/>
</dbReference>
<gene>
    <name evidence="3" type="ORF">FJV41_23230</name>
</gene>
<dbReference type="SMART" id="SM00260">
    <property type="entry name" value="CheW"/>
    <property type="match status" value="1"/>
</dbReference>
<protein>
    <submittedName>
        <fullName evidence="3">Chemotaxis protein CheW</fullName>
    </submittedName>
</protein>
<sequence>MADTPNSPVVDAQLRRASVQERLGALEVEQARLRQELVSLSGELRLPGLYLTLDAAGTSALLVADAVQEVVRLVELEPLPGAPPHVAGTFIYRGSPAVAVDLAVLLGVTREPALDAHLVICKGARPVAVLVDRVRDLVEAPVLVEGTPDGDVALPWDGTGLMAGLCRTPEGIRPLLRISAVLVGSEET</sequence>
<dbReference type="Gene3D" id="2.40.50.180">
    <property type="entry name" value="CheA-289, Domain 4"/>
    <property type="match status" value="1"/>
</dbReference>
<keyword evidence="1" id="KW-0175">Coiled coil</keyword>
<dbReference type="InterPro" id="IPR036061">
    <property type="entry name" value="CheW-like_dom_sf"/>
</dbReference>
<keyword evidence="4" id="KW-1185">Reference proteome</keyword>
<reference evidence="3 4" key="1">
    <citation type="submission" date="2019-06" db="EMBL/GenBank/DDBJ databases">
        <authorList>
            <person name="Livingstone P."/>
            <person name="Whitworth D."/>
        </authorList>
    </citation>
    <scope>NUCLEOTIDE SEQUENCE [LARGE SCALE GENOMIC DNA]</scope>
    <source>
        <strain evidence="3 4">AM401</strain>
    </source>
</reference>
<comment type="caution">
    <text evidence="3">The sequence shown here is derived from an EMBL/GenBank/DDBJ whole genome shotgun (WGS) entry which is preliminary data.</text>
</comment>
<dbReference type="InterPro" id="IPR002545">
    <property type="entry name" value="CheW-lke_dom"/>
</dbReference>
<feature type="coiled-coil region" evidence="1">
    <location>
        <begin position="16"/>
        <end position="43"/>
    </location>
</feature>
<evidence type="ECO:0000259" key="2">
    <source>
        <dbReference type="PROSITE" id="PS50851"/>
    </source>
</evidence>
<evidence type="ECO:0000313" key="3">
    <source>
        <dbReference type="EMBL" id="TQF13547.1"/>
    </source>
</evidence>